<dbReference type="AlphaFoldDB" id="A0A378RAG4"/>
<dbReference type="InterPro" id="IPR033653">
    <property type="entry name" value="NTP-PPase_DR2231-like"/>
</dbReference>
<dbReference type="Gene3D" id="1.10.3420.10">
    <property type="entry name" value="putative ntp pyrophosphohydrolase like domain"/>
    <property type="match status" value="1"/>
</dbReference>
<accession>A0A378RAG4</accession>
<organism evidence="1 2">
    <name type="scientific">Moraxella caviae</name>
    <dbReference type="NCBI Taxonomy" id="34060"/>
    <lineage>
        <taxon>Bacteria</taxon>
        <taxon>Pseudomonadati</taxon>
        <taxon>Pseudomonadota</taxon>
        <taxon>Gammaproteobacteria</taxon>
        <taxon>Moraxellales</taxon>
        <taxon>Moraxellaceae</taxon>
        <taxon>Moraxella</taxon>
    </lineage>
</organism>
<dbReference type="Proteomes" id="UP000255279">
    <property type="component" value="Unassembled WGS sequence"/>
</dbReference>
<evidence type="ECO:0000313" key="1">
    <source>
        <dbReference type="EMBL" id="STZ14470.1"/>
    </source>
</evidence>
<dbReference type="EMBL" id="UGQE01000004">
    <property type="protein sequence ID" value="STZ14470.1"/>
    <property type="molecule type" value="Genomic_DNA"/>
</dbReference>
<dbReference type="OrthoDB" id="9795188at2"/>
<dbReference type="RefSeq" id="WP_078275852.1">
    <property type="nucleotide sequence ID" value="NZ_MUXU01000017.1"/>
</dbReference>
<sequence>MNKTYKARLISWRENKDVHFANTGLSNYRISYYEKERCYRLTYYNFCEMNTGCKLFYSVDEAKEWAQDTHYPDQIKKYLHVEISTIDSITAWFKTIKPKPANKSVQFGAMCEEFGEILRACGIRDERLEQIRDKFYHAKRPPFERTIDDVELLDAICDTIVTLVGFGYMMGYDVHGALNEVNASNWSKFENGEPVFNEHGKIAKGENYRPPELEKFV</sequence>
<name>A0A378RAG4_9GAMM</name>
<proteinExistence type="predicted"/>
<protein>
    <submittedName>
        <fullName evidence="1">Uncharacterized protein conserved in bacteria</fullName>
    </submittedName>
</protein>
<gene>
    <name evidence="1" type="ORF">NCTC10293_02064</name>
</gene>
<reference evidence="1 2" key="1">
    <citation type="submission" date="2018-06" db="EMBL/GenBank/DDBJ databases">
        <authorList>
            <consortium name="Pathogen Informatics"/>
            <person name="Doyle S."/>
        </authorList>
    </citation>
    <scope>NUCLEOTIDE SEQUENCE [LARGE SCALE GENOMIC DNA]</scope>
    <source>
        <strain evidence="1 2">NCTC10293</strain>
    </source>
</reference>
<dbReference type="CDD" id="cd11530">
    <property type="entry name" value="NTP-PPase_DR2231_like"/>
    <property type="match status" value="1"/>
</dbReference>
<dbReference type="InterPro" id="IPR023292">
    <property type="entry name" value="NTP_PyroPHydrolase-like_dom_sf"/>
</dbReference>
<evidence type="ECO:0000313" key="2">
    <source>
        <dbReference type="Proteomes" id="UP000255279"/>
    </source>
</evidence>